<evidence type="ECO:0000313" key="2">
    <source>
        <dbReference type="EMBL" id="PIL33174.1"/>
    </source>
</evidence>
<evidence type="ECO:0000313" key="3">
    <source>
        <dbReference type="Proteomes" id="UP000230002"/>
    </source>
</evidence>
<name>A0A2G8SHC3_9APHY</name>
<dbReference type="AlphaFoldDB" id="A0A2G8SHC3"/>
<dbReference type="Proteomes" id="UP000230002">
    <property type="component" value="Unassembled WGS sequence"/>
</dbReference>
<gene>
    <name evidence="2" type="ORF">GSI_04624</name>
</gene>
<comment type="caution">
    <text evidence="2">The sequence shown here is derived from an EMBL/GenBank/DDBJ whole genome shotgun (WGS) entry which is preliminary data.</text>
</comment>
<dbReference type="EMBL" id="AYKW01000008">
    <property type="protein sequence ID" value="PIL33174.1"/>
    <property type="molecule type" value="Genomic_DNA"/>
</dbReference>
<reference evidence="2 3" key="1">
    <citation type="journal article" date="2015" name="Sci. Rep.">
        <title>Chromosome-level genome map provides insights into diverse defense mechanisms in the medicinal fungus Ganoderma sinense.</title>
        <authorList>
            <person name="Zhu Y."/>
            <person name="Xu J."/>
            <person name="Sun C."/>
            <person name="Zhou S."/>
            <person name="Xu H."/>
            <person name="Nelson D.R."/>
            <person name="Qian J."/>
            <person name="Song J."/>
            <person name="Luo H."/>
            <person name="Xiang L."/>
            <person name="Li Y."/>
            <person name="Xu Z."/>
            <person name="Ji A."/>
            <person name="Wang L."/>
            <person name="Lu S."/>
            <person name="Hayward A."/>
            <person name="Sun W."/>
            <person name="Li X."/>
            <person name="Schwartz D.C."/>
            <person name="Wang Y."/>
            <person name="Chen S."/>
        </authorList>
    </citation>
    <scope>NUCLEOTIDE SEQUENCE [LARGE SCALE GENOMIC DNA]</scope>
    <source>
        <strain evidence="2 3">ZZ0214-1</strain>
    </source>
</reference>
<evidence type="ECO:0000256" key="1">
    <source>
        <dbReference type="SAM" id="MobiDB-lite"/>
    </source>
</evidence>
<feature type="region of interest" description="Disordered" evidence="1">
    <location>
        <begin position="59"/>
        <end position="79"/>
    </location>
</feature>
<keyword evidence="3" id="KW-1185">Reference proteome</keyword>
<protein>
    <submittedName>
        <fullName evidence="2">Uncharacterized protein</fullName>
    </submittedName>
</protein>
<sequence length="157" mass="16989">MDQITISLYTVPGHDSVPPDTIQPLCFTAYPIACREDTTIGNDSEVDWSVSLVGNPLNVSDSDQVPDTPRHPPFLDFDNGVDVNGSDFNDVDFEDPDYQTASGSTLEASTFWSEDSDVDAVEMSISSSTVIATVPPPMLNRIVPTPVPPQFGPMIPE</sequence>
<proteinExistence type="predicted"/>
<organism evidence="2 3">
    <name type="scientific">Ganoderma sinense ZZ0214-1</name>
    <dbReference type="NCBI Taxonomy" id="1077348"/>
    <lineage>
        <taxon>Eukaryota</taxon>
        <taxon>Fungi</taxon>
        <taxon>Dikarya</taxon>
        <taxon>Basidiomycota</taxon>
        <taxon>Agaricomycotina</taxon>
        <taxon>Agaricomycetes</taxon>
        <taxon>Polyporales</taxon>
        <taxon>Polyporaceae</taxon>
        <taxon>Ganoderma</taxon>
    </lineage>
</organism>
<accession>A0A2G8SHC3</accession>